<feature type="domain" description="Trichome birefringence-like C-terminal" evidence="3">
    <location>
        <begin position="124"/>
        <end position="274"/>
    </location>
</feature>
<comment type="caution">
    <text evidence="4">The sequence shown here is derived from an EMBL/GenBank/DDBJ whole genome shotgun (WGS) entry which is preliminary data.</text>
</comment>
<dbReference type="InterPro" id="IPR029962">
    <property type="entry name" value="TBL"/>
</dbReference>
<dbReference type="GO" id="GO:0016413">
    <property type="term" value="F:O-acetyltransferase activity"/>
    <property type="evidence" value="ECO:0007669"/>
    <property type="project" value="InterPro"/>
</dbReference>
<keyword evidence="2" id="KW-0812">Transmembrane</keyword>
<keyword evidence="2" id="KW-1133">Transmembrane helix</keyword>
<evidence type="ECO:0000313" key="5">
    <source>
        <dbReference type="Proteomes" id="UP000325081"/>
    </source>
</evidence>
<keyword evidence="2" id="KW-0472">Membrane</keyword>
<feature type="transmembrane region" description="Helical" evidence="2">
    <location>
        <begin position="90"/>
        <end position="107"/>
    </location>
</feature>
<keyword evidence="5" id="KW-1185">Reference proteome</keyword>
<dbReference type="PANTHER" id="PTHR32285:SF8">
    <property type="entry name" value="PROTEIN TRICHOME BIREFRINGENCE-LIKE 5"/>
    <property type="match status" value="1"/>
</dbReference>
<protein>
    <submittedName>
        <fullName evidence="4">Trichome birefringence-like</fullName>
    </submittedName>
</protein>
<sequence length="330" mass="37607">MFFFSNLDFLGKALEELRASMFNKLRSVTGPKRQMQSLWGPTVALTFNFLVSVTIILMNKLVKHVPLFSILIAESQNTIVMSLSTGLANMAKIAVTPAIVLSEFVLFRKKISTQKLIFSCSIHGKTSRGKNYYKKGDYLYPHFDAVEAYKKAFKTWATWVKKSLPKQLVFYHGYSSAHFRGGDWDSGGSCNGETEPVKSGPIIYSYPTKMKIVEEVLRETRAPVMLFNVTRLTNFRKDGHPSVFGRNVTGGKKVSTRRQDCSHWCLPGVPDTWNGKRGSTDHVREQQQPAGFGIWRRHCNWRPVFLMKCSMMYTCRRMNHPRIVVLEAAT</sequence>
<dbReference type="OrthoDB" id="630188at2759"/>
<accession>A0A5A7R6R8</accession>
<dbReference type="Proteomes" id="UP000325081">
    <property type="component" value="Unassembled WGS sequence"/>
</dbReference>
<dbReference type="EMBL" id="BKCP01010070">
    <property type="protein sequence ID" value="GER52034.1"/>
    <property type="molecule type" value="Genomic_DNA"/>
</dbReference>
<dbReference type="Pfam" id="PF13839">
    <property type="entry name" value="PC-Esterase"/>
    <property type="match status" value="1"/>
</dbReference>
<proteinExistence type="inferred from homology"/>
<dbReference type="AlphaFoldDB" id="A0A5A7R6R8"/>
<dbReference type="PANTHER" id="PTHR32285">
    <property type="entry name" value="PROTEIN TRICHOME BIREFRINGENCE-LIKE 9-RELATED"/>
    <property type="match status" value="1"/>
</dbReference>
<evidence type="ECO:0000313" key="4">
    <source>
        <dbReference type="EMBL" id="GER52034.1"/>
    </source>
</evidence>
<dbReference type="InterPro" id="IPR026057">
    <property type="entry name" value="TBL_C"/>
</dbReference>
<evidence type="ECO:0000259" key="3">
    <source>
        <dbReference type="Pfam" id="PF13839"/>
    </source>
</evidence>
<name>A0A5A7R6R8_STRAF</name>
<dbReference type="GO" id="GO:0005794">
    <property type="term" value="C:Golgi apparatus"/>
    <property type="evidence" value="ECO:0007669"/>
    <property type="project" value="TreeGrafter"/>
</dbReference>
<feature type="transmembrane region" description="Helical" evidence="2">
    <location>
        <begin position="38"/>
        <end position="58"/>
    </location>
</feature>
<evidence type="ECO:0000256" key="1">
    <source>
        <dbReference type="ARBA" id="ARBA00007727"/>
    </source>
</evidence>
<organism evidence="4 5">
    <name type="scientific">Striga asiatica</name>
    <name type="common">Asiatic witchweed</name>
    <name type="synonym">Buchnera asiatica</name>
    <dbReference type="NCBI Taxonomy" id="4170"/>
    <lineage>
        <taxon>Eukaryota</taxon>
        <taxon>Viridiplantae</taxon>
        <taxon>Streptophyta</taxon>
        <taxon>Embryophyta</taxon>
        <taxon>Tracheophyta</taxon>
        <taxon>Spermatophyta</taxon>
        <taxon>Magnoliopsida</taxon>
        <taxon>eudicotyledons</taxon>
        <taxon>Gunneridae</taxon>
        <taxon>Pentapetalae</taxon>
        <taxon>asterids</taxon>
        <taxon>lamiids</taxon>
        <taxon>Lamiales</taxon>
        <taxon>Orobanchaceae</taxon>
        <taxon>Buchnereae</taxon>
        <taxon>Striga</taxon>
    </lineage>
</organism>
<gene>
    <name evidence="4" type="ORF">STAS_29459</name>
</gene>
<evidence type="ECO:0000256" key="2">
    <source>
        <dbReference type="SAM" id="Phobius"/>
    </source>
</evidence>
<comment type="similarity">
    <text evidence="1">Belongs to the PC-esterase family. TBL subfamily.</text>
</comment>
<reference evidence="5" key="1">
    <citation type="journal article" date="2019" name="Curr. Biol.">
        <title>Genome Sequence of Striga asiatica Provides Insight into the Evolution of Plant Parasitism.</title>
        <authorList>
            <person name="Yoshida S."/>
            <person name="Kim S."/>
            <person name="Wafula E.K."/>
            <person name="Tanskanen J."/>
            <person name="Kim Y.M."/>
            <person name="Honaas L."/>
            <person name="Yang Z."/>
            <person name="Spallek T."/>
            <person name="Conn C.E."/>
            <person name="Ichihashi Y."/>
            <person name="Cheong K."/>
            <person name="Cui S."/>
            <person name="Der J.P."/>
            <person name="Gundlach H."/>
            <person name="Jiao Y."/>
            <person name="Hori C."/>
            <person name="Ishida J.K."/>
            <person name="Kasahara H."/>
            <person name="Kiba T."/>
            <person name="Kim M.S."/>
            <person name="Koo N."/>
            <person name="Laohavisit A."/>
            <person name="Lee Y.H."/>
            <person name="Lumba S."/>
            <person name="McCourt P."/>
            <person name="Mortimer J.C."/>
            <person name="Mutuku J.M."/>
            <person name="Nomura T."/>
            <person name="Sasaki-Sekimoto Y."/>
            <person name="Seto Y."/>
            <person name="Wang Y."/>
            <person name="Wakatake T."/>
            <person name="Sakakibara H."/>
            <person name="Demura T."/>
            <person name="Yamaguchi S."/>
            <person name="Yoneyama K."/>
            <person name="Manabe R.I."/>
            <person name="Nelson D.C."/>
            <person name="Schulman A.H."/>
            <person name="Timko M.P."/>
            <person name="dePamphilis C.W."/>
            <person name="Choi D."/>
            <person name="Shirasu K."/>
        </authorList>
    </citation>
    <scope>NUCLEOTIDE SEQUENCE [LARGE SCALE GENOMIC DNA]</scope>
    <source>
        <strain evidence="5">cv. UVA1</strain>
    </source>
</reference>